<protein>
    <recommendedName>
        <fullName evidence="1">M23ase beta-sheet core domain-containing protein</fullName>
    </recommendedName>
</protein>
<keyword evidence="3" id="KW-1185">Reference proteome</keyword>
<dbReference type="Pfam" id="PF01551">
    <property type="entry name" value="Peptidase_M23"/>
    <property type="match status" value="1"/>
</dbReference>
<dbReference type="InterPro" id="IPR016047">
    <property type="entry name" value="M23ase_b-sheet_dom"/>
</dbReference>
<dbReference type="InterPro" id="IPR011055">
    <property type="entry name" value="Dup_hybrid_motif"/>
</dbReference>
<dbReference type="EMBL" id="BSUO01000001">
    <property type="protein sequence ID" value="GMA38526.1"/>
    <property type="molecule type" value="Genomic_DNA"/>
</dbReference>
<dbReference type="SUPFAM" id="SSF51261">
    <property type="entry name" value="Duplicated hybrid motif"/>
    <property type="match status" value="1"/>
</dbReference>
<evidence type="ECO:0000313" key="3">
    <source>
        <dbReference type="Proteomes" id="UP001157126"/>
    </source>
</evidence>
<dbReference type="Proteomes" id="UP001157126">
    <property type="component" value="Unassembled WGS sequence"/>
</dbReference>
<accession>A0ABQ6IM72</accession>
<organism evidence="2 3">
    <name type="scientific">Mobilicoccus caccae</name>
    <dbReference type="NCBI Taxonomy" id="1859295"/>
    <lineage>
        <taxon>Bacteria</taxon>
        <taxon>Bacillati</taxon>
        <taxon>Actinomycetota</taxon>
        <taxon>Actinomycetes</taxon>
        <taxon>Micrococcales</taxon>
        <taxon>Dermatophilaceae</taxon>
        <taxon>Mobilicoccus</taxon>
    </lineage>
</organism>
<dbReference type="Gene3D" id="2.70.70.10">
    <property type="entry name" value="Glucose Permease (Domain IIA)"/>
    <property type="match status" value="1"/>
</dbReference>
<feature type="domain" description="M23ase beta-sheet core" evidence="1">
    <location>
        <begin position="152"/>
        <end position="247"/>
    </location>
</feature>
<proteinExistence type="predicted"/>
<dbReference type="PANTHER" id="PTHR21666">
    <property type="entry name" value="PEPTIDASE-RELATED"/>
    <property type="match status" value="1"/>
</dbReference>
<name>A0ABQ6IM72_9MICO</name>
<dbReference type="InterPro" id="IPR050570">
    <property type="entry name" value="Cell_wall_metabolism_enzyme"/>
</dbReference>
<sequence>MWAGTAAPEDVPALQAMSLPMLNAPHQAEVAAAQQQAVQDQAAAQAEADELARLRFPADALPAASLPGLTIPETPAAAAAASPNVSASGRAAAAVSAGAGVRVGPAMRARLEAEARASRAADRAMLGARPGFARPVEGAHMTSPFGQRWGRLHAGVDYAGPVGLSIRAVAGGTVTVAEVQPGYGNLVEVEHEDGSFSRYGHLQKIRVEVGDEVEPAQIIAALGNTGRSTGPHLHFEVRTPKGAPIDPMPWLTDRGVVPVDATK</sequence>
<gene>
    <name evidence="2" type="ORF">GCM10025883_05710</name>
</gene>
<comment type="caution">
    <text evidence="2">The sequence shown here is derived from an EMBL/GenBank/DDBJ whole genome shotgun (WGS) entry which is preliminary data.</text>
</comment>
<dbReference type="PANTHER" id="PTHR21666:SF270">
    <property type="entry name" value="MUREIN HYDROLASE ACTIVATOR ENVC"/>
    <property type="match status" value="1"/>
</dbReference>
<evidence type="ECO:0000313" key="2">
    <source>
        <dbReference type="EMBL" id="GMA38526.1"/>
    </source>
</evidence>
<dbReference type="CDD" id="cd12797">
    <property type="entry name" value="M23_peptidase"/>
    <property type="match status" value="1"/>
</dbReference>
<evidence type="ECO:0000259" key="1">
    <source>
        <dbReference type="Pfam" id="PF01551"/>
    </source>
</evidence>
<reference evidence="3" key="1">
    <citation type="journal article" date="2019" name="Int. J. Syst. Evol. Microbiol.">
        <title>The Global Catalogue of Microorganisms (GCM) 10K type strain sequencing project: providing services to taxonomists for standard genome sequencing and annotation.</title>
        <authorList>
            <consortium name="The Broad Institute Genomics Platform"/>
            <consortium name="The Broad Institute Genome Sequencing Center for Infectious Disease"/>
            <person name="Wu L."/>
            <person name="Ma J."/>
        </authorList>
    </citation>
    <scope>NUCLEOTIDE SEQUENCE [LARGE SCALE GENOMIC DNA]</scope>
    <source>
        <strain evidence="3">NBRC 113072</strain>
    </source>
</reference>